<keyword evidence="2" id="KW-0813">Transport</keyword>
<dbReference type="Proteomes" id="UP000257045">
    <property type="component" value="Unassembled WGS sequence"/>
</dbReference>
<keyword evidence="5 7" id="KW-1133">Transmembrane helix</keyword>
<proteinExistence type="predicted"/>
<feature type="transmembrane region" description="Helical" evidence="7">
    <location>
        <begin position="130"/>
        <end position="151"/>
    </location>
</feature>
<dbReference type="Pfam" id="PF01891">
    <property type="entry name" value="CbiM"/>
    <property type="match status" value="1"/>
</dbReference>
<name>A0A3D8J2Q1_9HELI</name>
<evidence type="ECO:0000313" key="8">
    <source>
        <dbReference type="EMBL" id="RDU71797.1"/>
    </source>
</evidence>
<keyword evidence="3" id="KW-1003">Cell membrane</keyword>
<protein>
    <submittedName>
        <fullName evidence="8">Cobalt transporter CbiM</fullName>
    </submittedName>
</protein>
<keyword evidence="6 7" id="KW-0472">Membrane</keyword>
<feature type="transmembrane region" description="Helical" evidence="7">
    <location>
        <begin position="163"/>
        <end position="186"/>
    </location>
</feature>
<dbReference type="GO" id="GO:0005886">
    <property type="term" value="C:plasma membrane"/>
    <property type="evidence" value="ECO:0007669"/>
    <property type="project" value="UniProtKB-SubCell"/>
</dbReference>
<evidence type="ECO:0000256" key="6">
    <source>
        <dbReference type="ARBA" id="ARBA00023136"/>
    </source>
</evidence>
<keyword evidence="9" id="KW-1185">Reference proteome</keyword>
<organism evidence="8 9">
    <name type="scientific">Helicobacter brantae</name>
    <dbReference type="NCBI Taxonomy" id="375927"/>
    <lineage>
        <taxon>Bacteria</taxon>
        <taxon>Pseudomonadati</taxon>
        <taxon>Campylobacterota</taxon>
        <taxon>Epsilonproteobacteria</taxon>
        <taxon>Campylobacterales</taxon>
        <taxon>Helicobacteraceae</taxon>
        <taxon>Helicobacter</taxon>
    </lineage>
</organism>
<evidence type="ECO:0000256" key="2">
    <source>
        <dbReference type="ARBA" id="ARBA00022448"/>
    </source>
</evidence>
<evidence type="ECO:0000256" key="7">
    <source>
        <dbReference type="SAM" id="Phobius"/>
    </source>
</evidence>
<feature type="transmembrane region" description="Helical" evidence="7">
    <location>
        <begin position="35"/>
        <end position="56"/>
    </location>
</feature>
<feature type="transmembrane region" description="Helical" evidence="7">
    <location>
        <begin position="97"/>
        <end position="118"/>
    </location>
</feature>
<dbReference type="AlphaFoldDB" id="A0A3D8J2Q1"/>
<evidence type="ECO:0000256" key="3">
    <source>
        <dbReference type="ARBA" id="ARBA00022475"/>
    </source>
</evidence>
<gene>
    <name evidence="8" type="ORF">CQA58_01780</name>
</gene>
<dbReference type="PANTHER" id="PTHR34229:SF1">
    <property type="entry name" value="METAL TRANSPORT PROTEIN HI_1621-RELATED"/>
    <property type="match status" value="1"/>
</dbReference>
<comment type="caution">
    <text evidence="8">The sequence shown here is derived from an EMBL/GenBank/DDBJ whole genome shotgun (WGS) entry which is preliminary data.</text>
</comment>
<comment type="subcellular location">
    <subcellularLocation>
        <location evidence="1">Cell membrane</location>
        <topology evidence="1">Multi-pass membrane protein</topology>
    </subcellularLocation>
</comment>
<accession>A0A3D8J2Q1</accession>
<dbReference type="OrthoDB" id="9792317at2"/>
<evidence type="ECO:0000313" key="9">
    <source>
        <dbReference type="Proteomes" id="UP000257045"/>
    </source>
</evidence>
<dbReference type="Gene3D" id="1.10.1760.20">
    <property type="match status" value="1"/>
</dbReference>
<sequence>MHISEGILNTPTLIAGWAVSAPLCAYALYKVPQKELPKIALLSALFFVGSFIHIPFGPTSFHLILSGVVGALGGGYAILSISIALLFQALLFGFGGLGVLGVNIITLSLPTIVIWHFLKPKITSLKPYQLFLGGALPTLLSLMLLSLILLLNHTELKYGVWAIFLYNLPLLGIEGLVCVGVVKFILKYMPKAL</sequence>
<evidence type="ECO:0000256" key="5">
    <source>
        <dbReference type="ARBA" id="ARBA00022989"/>
    </source>
</evidence>
<evidence type="ECO:0000256" key="1">
    <source>
        <dbReference type="ARBA" id="ARBA00004651"/>
    </source>
</evidence>
<dbReference type="InterPro" id="IPR002751">
    <property type="entry name" value="CbiM/NikMN"/>
</dbReference>
<dbReference type="GO" id="GO:0000041">
    <property type="term" value="P:transition metal ion transport"/>
    <property type="evidence" value="ECO:0007669"/>
    <property type="project" value="InterPro"/>
</dbReference>
<keyword evidence="4 7" id="KW-0812">Transmembrane</keyword>
<feature type="transmembrane region" description="Helical" evidence="7">
    <location>
        <begin position="12"/>
        <end position="29"/>
    </location>
</feature>
<evidence type="ECO:0000256" key="4">
    <source>
        <dbReference type="ARBA" id="ARBA00022692"/>
    </source>
</evidence>
<feature type="transmembrane region" description="Helical" evidence="7">
    <location>
        <begin position="63"/>
        <end position="91"/>
    </location>
</feature>
<reference evidence="8 9" key="1">
    <citation type="submission" date="2018-04" db="EMBL/GenBank/DDBJ databases">
        <title>Novel Campyloabacter and Helicobacter Species and Strains.</title>
        <authorList>
            <person name="Mannion A.J."/>
            <person name="Shen Z."/>
            <person name="Fox J.G."/>
        </authorList>
    </citation>
    <scope>NUCLEOTIDE SEQUENCE [LARGE SCALE GENOMIC DNA]</scope>
    <source>
        <strain evidence="8 9">MIT 04-9366</strain>
    </source>
</reference>
<dbReference type="RefSeq" id="WP_115569007.1">
    <property type="nucleotide sequence ID" value="NZ_NXLV01000002.1"/>
</dbReference>
<dbReference type="PANTHER" id="PTHR34229">
    <property type="entry name" value="METAL TRANSPORT PROTEIN HI_1621-RELATED"/>
    <property type="match status" value="1"/>
</dbReference>
<dbReference type="NCBIfam" id="NF004909">
    <property type="entry name" value="PRK06265.2-5"/>
    <property type="match status" value="1"/>
</dbReference>
<dbReference type="EMBL" id="NXLV01000002">
    <property type="protein sequence ID" value="RDU71797.1"/>
    <property type="molecule type" value="Genomic_DNA"/>
</dbReference>